<dbReference type="OrthoDB" id="7314861at2"/>
<evidence type="ECO:0000313" key="3">
    <source>
        <dbReference type="Proteomes" id="UP000176294"/>
    </source>
</evidence>
<feature type="domain" description="Tail specific protease" evidence="1">
    <location>
        <begin position="40"/>
        <end position="128"/>
    </location>
</feature>
<dbReference type="SUPFAM" id="SSF52096">
    <property type="entry name" value="ClpP/crotonase"/>
    <property type="match status" value="1"/>
</dbReference>
<dbReference type="Gene3D" id="3.90.226.10">
    <property type="entry name" value="2-enoyl-CoA Hydratase, Chain A, domain 1"/>
    <property type="match status" value="1"/>
</dbReference>
<dbReference type="Proteomes" id="UP000176294">
    <property type="component" value="Unassembled WGS sequence"/>
</dbReference>
<dbReference type="Pfam" id="PF03572">
    <property type="entry name" value="Peptidase_S41"/>
    <property type="match status" value="1"/>
</dbReference>
<dbReference type="EMBL" id="MDZB01000121">
    <property type="protein sequence ID" value="OGX84251.1"/>
    <property type="molecule type" value="Genomic_DNA"/>
</dbReference>
<name>A0A1G1T062_9BACT</name>
<proteinExistence type="predicted"/>
<dbReference type="InterPro" id="IPR005151">
    <property type="entry name" value="Tail-specific_protease"/>
</dbReference>
<protein>
    <recommendedName>
        <fullName evidence="1">Tail specific protease domain-containing protein</fullName>
    </recommendedName>
</protein>
<dbReference type="GO" id="GO:0006508">
    <property type="term" value="P:proteolysis"/>
    <property type="evidence" value="ECO:0007669"/>
    <property type="project" value="InterPro"/>
</dbReference>
<dbReference type="GO" id="GO:0008236">
    <property type="term" value="F:serine-type peptidase activity"/>
    <property type="evidence" value="ECO:0007669"/>
    <property type="project" value="InterPro"/>
</dbReference>
<dbReference type="AlphaFoldDB" id="A0A1G1T062"/>
<sequence>MINGLQPLLGEGIYGYYIFPRRAIMKAMPQYVWSGKEKEPRAGKAAKTQQQQVAVLIDSLTASSGEMVAISFKGRSNAKFFGQPSAGYTTGNGTYKLSDGAYLFLATGYMADKNRNTYLPNIAPDVVVEYSPAGAQDKTIEAAKKWLLEAK</sequence>
<accession>A0A1G1T062</accession>
<evidence type="ECO:0000313" key="2">
    <source>
        <dbReference type="EMBL" id="OGX84251.1"/>
    </source>
</evidence>
<dbReference type="InterPro" id="IPR029045">
    <property type="entry name" value="ClpP/crotonase-like_dom_sf"/>
</dbReference>
<gene>
    <name evidence="2" type="ORF">BEN47_16490</name>
</gene>
<evidence type="ECO:0000259" key="1">
    <source>
        <dbReference type="Pfam" id="PF03572"/>
    </source>
</evidence>
<reference evidence="2 3" key="1">
    <citation type="submission" date="2016-08" db="EMBL/GenBank/DDBJ databases">
        <title>Hymenobacter coccineus sp. nov., Hymenobacter lapidarius sp. nov. and Hymenobacter glacialis sp. nov., isolated from Antarctic soil.</title>
        <authorList>
            <person name="Sedlacek I."/>
            <person name="Kralova S."/>
            <person name="Kyrova K."/>
            <person name="Maslanova I."/>
            <person name="Stankova E."/>
            <person name="Vrbovska V."/>
            <person name="Nemec M."/>
            <person name="Bartak M."/>
            <person name="Svec P."/>
            <person name="Busse H.-J."/>
            <person name="Pantucek R."/>
        </authorList>
    </citation>
    <scope>NUCLEOTIDE SEQUENCE [LARGE SCALE GENOMIC DNA]</scope>
    <source>
        <strain evidence="2 3">CCM 8643</strain>
    </source>
</reference>
<dbReference type="STRING" id="1908237.BEN47_16490"/>
<keyword evidence="3" id="KW-1185">Reference proteome</keyword>
<organism evidence="2 3">
    <name type="scientific">Hymenobacter lapidarius</name>
    <dbReference type="NCBI Taxonomy" id="1908237"/>
    <lineage>
        <taxon>Bacteria</taxon>
        <taxon>Pseudomonadati</taxon>
        <taxon>Bacteroidota</taxon>
        <taxon>Cytophagia</taxon>
        <taxon>Cytophagales</taxon>
        <taxon>Hymenobacteraceae</taxon>
        <taxon>Hymenobacter</taxon>
    </lineage>
</organism>
<comment type="caution">
    <text evidence="2">The sequence shown here is derived from an EMBL/GenBank/DDBJ whole genome shotgun (WGS) entry which is preliminary data.</text>
</comment>